<dbReference type="Pfam" id="PF07715">
    <property type="entry name" value="Plug"/>
    <property type="match status" value="1"/>
</dbReference>
<protein>
    <submittedName>
        <fullName evidence="2">TonB-dependent receptor plug domain-containing protein</fullName>
    </submittedName>
</protein>
<gene>
    <name evidence="2" type="ORF">GCM10023173_25190</name>
</gene>
<dbReference type="InterPro" id="IPR012910">
    <property type="entry name" value="Plug_dom"/>
</dbReference>
<feature type="domain" description="TonB-dependent receptor plug" evidence="1">
    <location>
        <begin position="710"/>
        <end position="757"/>
    </location>
</feature>
<evidence type="ECO:0000259" key="1">
    <source>
        <dbReference type="Pfam" id="PF07715"/>
    </source>
</evidence>
<dbReference type="InterPro" id="IPR037066">
    <property type="entry name" value="Plug_dom_sf"/>
</dbReference>
<dbReference type="Gene3D" id="2.60.40.1930">
    <property type="match status" value="1"/>
</dbReference>
<evidence type="ECO:0000313" key="2">
    <source>
        <dbReference type="EMBL" id="GAA4520720.1"/>
    </source>
</evidence>
<dbReference type="SUPFAM" id="SSF56935">
    <property type="entry name" value="Porins"/>
    <property type="match status" value="1"/>
</dbReference>
<dbReference type="InterPro" id="IPR008969">
    <property type="entry name" value="CarboxyPept-like_regulatory"/>
</dbReference>
<keyword evidence="3" id="KW-1185">Reference proteome</keyword>
<accession>A0ABP8R890</accession>
<comment type="caution">
    <text evidence="2">The sequence shown here is derived from an EMBL/GenBank/DDBJ whole genome shotgun (WGS) entry which is preliminary data.</text>
</comment>
<sequence>MRAQDVQSFIEKLGKYNAEQPQEKIYIHFNKPSYSAGETIFFKSYTTVGVNNSLSALSGVLYVELVSPADKIVERKVVATPMGIGVGSFDLADTVTEGRYRVRAYTNWMKNFAKDYFFEQPIDIFNGRSDEVFTQTDYQVRDKDVIYRVKLTGPDSQPLPKTRVSCVIWSQAKEVDKKTVTSDEQGIIEIAVPKKHKNSVITLRFKKPSVFYVNKIVRTVNPDLQYDTQLFPEGGRLLAGFLNNIAVKSINNKGLGVSSKVLLTRGADTLGIIETNKLGMGAAQIFINDTSGIQATAIYPDGSKQELSMPKIYASGYSVITNNTHKEKLFVEMHISEDRLDHQDLYFVVHHLGEVFFVSKTSANRSAIIFAVDRVKLPLGVVTVSILNSSFVPLIERPLFSFQELEESTVTLDKDAYKQREKVQVKFKIANGESNNLGAFSAAVYDLSKVNTDNLSQHNILSALLLNADIRGYIENPNYYFEDNKIKTADIDYLMLTQGWRNIAWEKLEVPGELQYKPEKSLSISGYTKRLGRSKPYPNARVQLISTRNFLDFLDTTSNEDGYFEFDNLIFPDSIKVLISAQDAKTAKKNIDIVYNEEVAAEVQEASGDLVAWDVNSSHSEELLAANAFMAELEKLGIKEKVIMIEEVVVRRSRPKVSENSSNLNGAGRADQVLTEEDLSTCPTLEMCLNGRLLGVYFENGEPYSTRSRAPMQVFLDGMPVDSGFFNTLNVADIESVEVLRSAMYTSIYGSMGANGVIIITSKTGKSALNVSSEPKGLITISPRGFAEAKQYYSPKYDVDEGVRYNSDQRSSIHWEPALVSNEKGEAEFSFFTSDSSGKYLLVIEGIDLHGNIFRNVTTINR</sequence>
<dbReference type="Proteomes" id="UP001500394">
    <property type="component" value="Unassembled WGS sequence"/>
</dbReference>
<keyword evidence="2" id="KW-0675">Receptor</keyword>
<reference evidence="3" key="1">
    <citation type="journal article" date="2019" name="Int. J. Syst. Evol. Microbiol.">
        <title>The Global Catalogue of Microorganisms (GCM) 10K type strain sequencing project: providing services to taxonomists for standard genome sequencing and annotation.</title>
        <authorList>
            <consortium name="The Broad Institute Genomics Platform"/>
            <consortium name="The Broad Institute Genome Sequencing Center for Infectious Disease"/>
            <person name="Wu L."/>
            <person name="Ma J."/>
        </authorList>
    </citation>
    <scope>NUCLEOTIDE SEQUENCE [LARGE SCALE GENOMIC DNA]</scope>
    <source>
        <strain evidence="3">JCM 17858</strain>
    </source>
</reference>
<proteinExistence type="predicted"/>
<organism evidence="2 3">
    <name type="scientific">Sphingobacterium thermophilum</name>
    <dbReference type="NCBI Taxonomy" id="768534"/>
    <lineage>
        <taxon>Bacteria</taxon>
        <taxon>Pseudomonadati</taxon>
        <taxon>Bacteroidota</taxon>
        <taxon>Sphingobacteriia</taxon>
        <taxon>Sphingobacteriales</taxon>
        <taxon>Sphingobacteriaceae</taxon>
        <taxon>Sphingobacterium</taxon>
    </lineage>
</organism>
<dbReference type="Gene3D" id="2.170.130.10">
    <property type="entry name" value="TonB-dependent receptor, plug domain"/>
    <property type="match status" value="1"/>
</dbReference>
<name>A0ABP8R890_9SPHI</name>
<dbReference type="EMBL" id="BAABGR010000041">
    <property type="protein sequence ID" value="GAA4520720.1"/>
    <property type="molecule type" value="Genomic_DNA"/>
</dbReference>
<dbReference type="SUPFAM" id="SSF49464">
    <property type="entry name" value="Carboxypeptidase regulatory domain-like"/>
    <property type="match status" value="1"/>
</dbReference>
<evidence type="ECO:0000313" key="3">
    <source>
        <dbReference type="Proteomes" id="UP001500394"/>
    </source>
</evidence>